<dbReference type="EMBL" id="CACVAU010000064">
    <property type="protein sequence ID" value="CAA6822029.1"/>
    <property type="molecule type" value="Genomic_DNA"/>
</dbReference>
<dbReference type="AlphaFoldDB" id="A0A6S6U5P4"/>
<reference evidence="1" key="1">
    <citation type="submission" date="2020-01" db="EMBL/GenBank/DDBJ databases">
        <authorList>
            <person name="Meier V. D."/>
            <person name="Meier V D."/>
        </authorList>
    </citation>
    <scope>NUCLEOTIDE SEQUENCE</scope>
    <source>
        <strain evidence="1">HLG_WM_MAG_05</strain>
    </source>
</reference>
<sequence>MKIAIVGAGFSGSYLAHQLHKKGHSITLFEKSRGVGGRMATRSMEQTKVNHGCNALQTKTEAFQSFCELMVQKNLLEKKDAHTYTASAMNTFLKYLSQNATLKTDTLIKKIVYKNNRYTLTDQNEVEHKDFEFLLLTLPAPQILNMDFELEEHLKEQLKTVQYESVATLVLTGKTLSELDKIQLSKINSLKKISLQNNNTYVIHMDKAFSNQHNHLNKNAITPYIVNEIQRVVPNFKLYNYNYFTHLWKYGFTSKPLNIPYVYNEKRNYAISADWLMGESVEDAFLSAKKLLEERF</sequence>
<dbReference type="PANTHER" id="PTHR16128:SF5">
    <property type="entry name" value="FAD_NAD(P)-BINDING OXIDOREDUCTASE FAMILY PROTEIN"/>
    <property type="match status" value="1"/>
</dbReference>
<dbReference type="PANTHER" id="PTHR16128">
    <property type="entry name" value="FAD/NAD(P)-BINDING OXIDOREDUCTASE FAMILY PROTEIN"/>
    <property type="match status" value="1"/>
</dbReference>
<dbReference type="Pfam" id="PF13450">
    <property type="entry name" value="NAD_binding_8"/>
    <property type="match status" value="1"/>
</dbReference>
<dbReference type="Gene3D" id="3.50.50.60">
    <property type="entry name" value="FAD/NAD(P)-binding domain"/>
    <property type="match status" value="1"/>
</dbReference>
<name>A0A6S6U5P4_9BACT</name>
<dbReference type="PRINTS" id="PR00419">
    <property type="entry name" value="ADXRDTASE"/>
</dbReference>
<dbReference type="Gene3D" id="3.90.660.10">
    <property type="match status" value="1"/>
</dbReference>
<dbReference type="InterPro" id="IPR036188">
    <property type="entry name" value="FAD/NAD-bd_sf"/>
</dbReference>
<evidence type="ECO:0000313" key="1">
    <source>
        <dbReference type="EMBL" id="CAA6822029.1"/>
    </source>
</evidence>
<proteinExistence type="predicted"/>
<accession>A0A6S6U5P4</accession>
<dbReference type="SUPFAM" id="SSF51905">
    <property type="entry name" value="FAD/NAD(P)-binding domain"/>
    <property type="match status" value="1"/>
</dbReference>
<protein>
    <submittedName>
        <fullName evidence="1">NAD/FAD-dependent oxidoreductase</fullName>
    </submittedName>
</protein>
<gene>
    <name evidence="1" type="ORF">HELGO_WM5649</name>
</gene>
<organism evidence="1">
    <name type="scientific">uncultured Sulfurovum sp</name>
    <dbReference type="NCBI Taxonomy" id="269237"/>
    <lineage>
        <taxon>Bacteria</taxon>
        <taxon>Pseudomonadati</taxon>
        <taxon>Campylobacterota</taxon>
        <taxon>Epsilonproteobacteria</taxon>
        <taxon>Campylobacterales</taxon>
        <taxon>Sulfurovaceae</taxon>
        <taxon>Sulfurovum</taxon>
        <taxon>environmental samples</taxon>
    </lineage>
</organism>